<dbReference type="OMA" id="DYAEDCE"/>
<dbReference type="GO" id="GO:0051996">
    <property type="term" value="F:squalene synthase [NAD(P)H] activity"/>
    <property type="evidence" value="ECO:0007669"/>
    <property type="project" value="InterPro"/>
</dbReference>
<accession>A0A226DYE0</accession>
<dbReference type="SFLD" id="SFLDS00005">
    <property type="entry name" value="Isoprenoid_Synthase_Type_I"/>
    <property type="match status" value="1"/>
</dbReference>
<dbReference type="InterPro" id="IPR008949">
    <property type="entry name" value="Isoprenoid_synthase_dom_sf"/>
</dbReference>
<dbReference type="PANTHER" id="PTHR11626:SF2">
    <property type="entry name" value="SQUALENE SYNTHASE"/>
    <property type="match status" value="1"/>
</dbReference>
<dbReference type="InterPro" id="IPR002060">
    <property type="entry name" value="Squ/phyt_synthse"/>
</dbReference>
<dbReference type="GO" id="GO:0045338">
    <property type="term" value="P:farnesyl diphosphate metabolic process"/>
    <property type="evidence" value="ECO:0007669"/>
    <property type="project" value="InterPro"/>
</dbReference>
<protein>
    <submittedName>
        <fullName evidence="1">Squalene synthase</fullName>
    </submittedName>
</protein>
<dbReference type="STRING" id="158441.A0A226DYE0"/>
<sequence length="367" mass="41870">MVRNIFRVFDISKYISHPGQIIPLLKLIFNQSSLTIRHEKKSPEWVWCFDLLKKTSRSFNFLILGIRPDLVRPVAVFYLIARALDSIEDDMKVPSKEKEKPLCEFYTHIGDEDWVLPGFGANPNEVKLLKEYGNLAKCYNSLHPTHQGVIRDAIKEMGFGMNQFLDEDIVSLAQYNKYCYYVAGLVGINAIELSILSKVCAPFSIPDETKRSLCISAGLLLQKVNIIRDIREDLLQIPQPRIFWPKEAVNCLNELVINALPHMFDGLTLYPNVSDLSCQKSLGVAFTMGIATLALCYNNENVFTTIVKLKKGEAAWIYDNCSDFASVIWLDRIYLCKLKSKMEGNKEKNISLVDKCIQKCDELLRNV</sequence>
<organism evidence="1 2">
    <name type="scientific">Folsomia candida</name>
    <name type="common">Springtail</name>
    <dbReference type="NCBI Taxonomy" id="158441"/>
    <lineage>
        <taxon>Eukaryota</taxon>
        <taxon>Metazoa</taxon>
        <taxon>Ecdysozoa</taxon>
        <taxon>Arthropoda</taxon>
        <taxon>Hexapoda</taxon>
        <taxon>Collembola</taxon>
        <taxon>Entomobryomorpha</taxon>
        <taxon>Isotomoidea</taxon>
        <taxon>Isotomidae</taxon>
        <taxon>Proisotominae</taxon>
        <taxon>Folsomia</taxon>
    </lineage>
</organism>
<reference evidence="1 2" key="1">
    <citation type="submission" date="2015-12" db="EMBL/GenBank/DDBJ databases">
        <title>The genome of Folsomia candida.</title>
        <authorList>
            <person name="Faddeeva A."/>
            <person name="Derks M.F."/>
            <person name="Anvar Y."/>
            <person name="Smit S."/>
            <person name="Van Straalen N."/>
            <person name="Roelofs D."/>
        </authorList>
    </citation>
    <scope>NUCLEOTIDE SEQUENCE [LARGE SCALE GENOMIC DNA]</scope>
    <source>
        <strain evidence="1 2">VU population</strain>
        <tissue evidence="1">Whole body</tissue>
    </source>
</reference>
<dbReference type="OrthoDB" id="8247876at2759"/>
<name>A0A226DYE0_FOLCA</name>
<evidence type="ECO:0000313" key="1">
    <source>
        <dbReference type="EMBL" id="OXA49236.1"/>
    </source>
</evidence>
<dbReference type="EMBL" id="LNIX01000010">
    <property type="protein sequence ID" value="OXA49236.1"/>
    <property type="molecule type" value="Genomic_DNA"/>
</dbReference>
<dbReference type="Pfam" id="PF00494">
    <property type="entry name" value="SQS_PSY"/>
    <property type="match status" value="1"/>
</dbReference>
<gene>
    <name evidence="1" type="ORF">Fcan01_15788</name>
</gene>
<keyword evidence="2" id="KW-1185">Reference proteome</keyword>
<dbReference type="AlphaFoldDB" id="A0A226DYE0"/>
<dbReference type="SUPFAM" id="SSF48576">
    <property type="entry name" value="Terpenoid synthases"/>
    <property type="match status" value="1"/>
</dbReference>
<dbReference type="Gene3D" id="1.10.600.10">
    <property type="entry name" value="Farnesyl Diphosphate Synthase"/>
    <property type="match status" value="1"/>
</dbReference>
<dbReference type="PANTHER" id="PTHR11626">
    <property type="entry name" value="FARNESYL-DIPHOSPHATE FARNESYLTRANSFERASE"/>
    <property type="match status" value="1"/>
</dbReference>
<dbReference type="InterPro" id="IPR044844">
    <property type="entry name" value="Trans_IPPS_euk-type"/>
</dbReference>
<evidence type="ECO:0000313" key="2">
    <source>
        <dbReference type="Proteomes" id="UP000198287"/>
    </source>
</evidence>
<dbReference type="SFLD" id="SFLDG01018">
    <property type="entry name" value="Squalene/Phytoene_Synthase_Lik"/>
    <property type="match status" value="1"/>
</dbReference>
<dbReference type="GO" id="GO:0005789">
    <property type="term" value="C:endoplasmic reticulum membrane"/>
    <property type="evidence" value="ECO:0007669"/>
    <property type="project" value="TreeGrafter"/>
</dbReference>
<proteinExistence type="predicted"/>
<dbReference type="Proteomes" id="UP000198287">
    <property type="component" value="Unassembled WGS sequence"/>
</dbReference>
<comment type="caution">
    <text evidence="1">The sequence shown here is derived from an EMBL/GenBank/DDBJ whole genome shotgun (WGS) entry which is preliminary data.</text>
</comment>